<evidence type="ECO:0000313" key="3">
    <source>
        <dbReference type="Proteomes" id="UP001470230"/>
    </source>
</evidence>
<gene>
    <name evidence="2" type="ORF">M9Y10_004151</name>
</gene>
<keyword evidence="1" id="KW-1133">Transmembrane helix</keyword>
<evidence type="ECO:0008006" key="4">
    <source>
        <dbReference type="Google" id="ProtNLM"/>
    </source>
</evidence>
<reference evidence="2 3" key="1">
    <citation type="submission" date="2024-04" db="EMBL/GenBank/DDBJ databases">
        <title>Tritrichomonas musculus Genome.</title>
        <authorList>
            <person name="Alves-Ferreira E."/>
            <person name="Grigg M."/>
            <person name="Lorenzi H."/>
            <person name="Galac M."/>
        </authorList>
    </citation>
    <scope>NUCLEOTIDE SEQUENCE [LARGE SCALE GENOMIC DNA]</scope>
    <source>
        <strain evidence="2 3">EAF2021</strain>
    </source>
</reference>
<feature type="transmembrane region" description="Helical" evidence="1">
    <location>
        <begin position="696"/>
        <end position="719"/>
    </location>
</feature>
<evidence type="ECO:0000256" key="1">
    <source>
        <dbReference type="SAM" id="Phobius"/>
    </source>
</evidence>
<keyword evidence="3" id="KW-1185">Reference proteome</keyword>
<proteinExistence type="predicted"/>
<protein>
    <recommendedName>
        <fullName evidence="4">Right handed beta helix domain-containing protein</fullName>
    </recommendedName>
</protein>
<accession>A0ABR2JR80</accession>
<sequence>MFELYKFVYWPSLRAKRLNSSDFDHREGRWHAQSDMIGGLRQYTSADTGYGMIRSTIPFSKVWIYGTKCGWCESFDLSIGDINETLQLLQGNSKDRFDTLLLYETDEFVNDNYDIQFSSPADATLNFIYYIENPASSPSPTPRAIPISIRLDQMNPQGDNLCSPNTCSDASDLNIDQIDINSPDFYLCGMTCNTSFGTFEYEFKGEKFGIIGTASPDFHSFKVKIDEGDIVDVNTHKATINKYSLLYVSPDLEYKEHTIKIEGVGEMFELYKFVYWPSLRAKRLNSSDFDHREGRWHTQSDMIGGLRQYTSADTGYGMITSRIWASHIWIYGSYCGWCESFDLKIGEDINTTLDLLKGNRDERLDSAVIYETTDLNNNYYNVTLSSSADATVNCIYYISPEPVPSDEIILNEEDCNNNKRCIHIEEKDMPVNIYINVTTFKDLNDNLNGNAIYIINAGLECNKSTFDNCGSEQNVGGAIYLSNELNYTNNNVNLEKLIFTKCKAKYGGAIYIHSTSYLNTVTISKCEFNGNTATSSSKDDNFGGSAIYLHVSAGLLIANKFRYNVGVGGSVKIINILNGGNNAMLLDNYEASIVISKCSFEIQSDSDCSLFYVSGKHGSLVELNDSNFSGSLSSGSHYINGMVVDKEAPKLVVNNCMFESDIKSSFRMDENNNFLKIDVKNQVFKFEKKEKYFANYMIFTFVLVQALALFAFVFVRIILKKKNHNDLDLKENQIESVDDLSSQPI</sequence>
<evidence type="ECO:0000313" key="2">
    <source>
        <dbReference type="EMBL" id="KAK8881415.1"/>
    </source>
</evidence>
<name>A0ABR2JR80_9EUKA</name>
<dbReference type="EMBL" id="JAPFFF010000010">
    <property type="protein sequence ID" value="KAK8881415.1"/>
    <property type="molecule type" value="Genomic_DNA"/>
</dbReference>
<dbReference type="Gene3D" id="2.60.120.260">
    <property type="entry name" value="Galactose-binding domain-like"/>
    <property type="match status" value="1"/>
</dbReference>
<keyword evidence="1" id="KW-0472">Membrane</keyword>
<organism evidence="2 3">
    <name type="scientific">Tritrichomonas musculus</name>
    <dbReference type="NCBI Taxonomy" id="1915356"/>
    <lineage>
        <taxon>Eukaryota</taxon>
        <taxon>Metamonada</taxon>
        <taxon>Parabasalia</taxon>
        <taxon>Tritrichomonadida</taxon>
        <taxon>Tritrichomonadidae</taxon>
        <taxon>Tritrichomonas</taxon>
    </lineage>
</organism>
<dbReference type="Proteomes" id="UP001470230">
    <property type="component" value="Unassembled WGS sequence"/>
</dbReference>
<comment type="caution">
    <text evidence="2">The sequence shown here is derived from an EMBL/GenBank/DDBJ whole genome shotgun (WGS) entry which is preliminary data.</text>
</comment>
<keyword evidence="1" id="KW-0812">Transmembrane</keyword>